<dbReference type="PANTHER" id="PTHR43578">
    <property type="entry name" value="NADH-QUINONE OXIDOREDUCTASE SUBUNIT F"/>
    <property type="match status" value="1"/>
</dbReference>
<gene>
    <name evidence="11" type="primary">nuoF3</name>
    <name evidence="11" type="ordered locus">OCA5_c26860</name>
</gene>
<evidence type="ECO:0000256" key="9">
    <source>
        <dbReference type="SAM" id="MobiDB-lite"/>
    </source>
</evidence>
<dbReference type="Gene3D" id="3.40.50.11540">
    <property type="entry name" value="NADH-ubiquinone oxidoreductase 51kDa subunit"/>
    <property type="match status" value="1"/>
</dbReference>
<dbReference type="KEGG" id="ocg:OCA5_c26860"/>
<dbReference type="InterPro" id="IPR019554">
    <property type="entry name" value="Soluble_ligand-bd"/>
</dbReference>
<dbReference type="OrthoDB" id="9761899at2"/>
<dbReference type="eggNOG" id="COG1905">
    <property type="taxonomic scope" value="Bacteria"/>
</dbReference>
<evidence type="ECO:0000313" key="12">
    <source>
        <dbReference type="Proteomes" id="UP000007730"/>
    </source>
</evidence>
<comment type="cofactor">
    <cofactor evidence="2">
        <name>[4Fe-4S] cluster</name>
        <dbReference type="ChEBI" id="CHEBI:49883"/>
    </cofactor>
</comment>
<dbReference type="Gene3D" id="3.40.30.10">
    <property type="entry name" value="Glutaredoxin"/>
    <property type="match status" value="1"/>
</dbReference>
<dbReference type="SUPFAM" id="SSF142019">
    <property type="entry name" value="Nqo1 FMN-binding domain-like"/>
    <property type="match status" value="1"/>
</dbReference>
<dbReference type="GO" id="GO:0051539">
    <property type="term" value="F:4 iron, 4 sulfur cluster binding"/>
    <property type="evidence" value="ECO:0007669"/>
    <property type="project" value="UniProtKB-KW"/>
</dbReference>
<comment type="cofactor">
    <cofactor evidence="1">
        <name>FMN</name>
        <dbReference type="ChEBI" id="CHEBI:58210"/>
    </cofactor>
</comment>
<dbReference type="KEGG" id="oca:OCAR_5287"/>
<evidence type="ECO:0000259" key="10">
    <source>
        <dbReference type="SMART" id="SM00928"/>
    </source>
</evidence>
<dbReference type="FunFam" id="3.40.50.11540:FF:000001">
    <property type="entry name" value="NADH dehydrogenase [ubiquinone] flavoprotein 1, mitochondrial"/>
    <property type="match status" value="1"/>
</dbReference>
<keyword evidence="5" id="KW-0004">4Fe-4S</keyword>
<name>B6JB78_AFIC5</name>
<keyword evidence="12" id="KW-1185">Reference proteome</keyword>
<evidence type="ECO:0000256" key="3">
    <source>
        <dbReference type="ARBA" id="ARBA00002378"/>
    </source>
</evidence>
<dbReference type="InterPro" id="IPR019575">
    <property type="entry name" value="Nuop51_4Fe4S-bd"/>
</dbReference>
<keyword evidence="8" id="KW-0411">Iron-sulfur</keyword>
<evidence type="ECO:0000256" key="2">
    <source>
        <dbReference type="ARBA" id="ARBA00001966"/>
    </source>
</evidence>
<dbReference type="InterPro" id="IPR037207">
    <property type="entry name" value="Nuop51_4Fe4S-bd_sf"/>
</dbReference>
<dbReference type="Gene3D" id="6.10.250.1450">
    <property type="match status" value="1"/>
</dbReference>
<dbReference type="Gene3D" id="1.10.10.1590">
    <property type="entry name" value="NADH-quinone oxidoreductase subunit E"/>
    <property type="match status" value="1"/>
</dbReference>
<evidence type="ECO:0000256" key="7">
    <source>
        <dbReference type="ARBA" id="ARBA00023004"/>
    </source>
</evidence>
<sequence length="620" mass="66483">MDLKFSDAEPFAEERDAIDRRLGGPGEGGWHGGERDELDHRRAHSGHAARAQRHLVMEALHAVNDRVGWISPGALNYIGKRLSVSAADVYSVATFYGLFSTNPRPKRVVHVCTDIACMARGSKELCASLEKKLGPASAMTGWKHSPCLGVCERAPAALAVEAGDPPHEHLIGPATMDEVVLALNDGPEALAAEAPPIMAVPQAGQDGLMLLKRIGKVDPESIDDYLATDGYAGLRRAFEMEPAQVITEVKDSRLMGRGGAAFPAGIKWESTAKQPATPRYLVCNADESEPGTFKDRSILEGDPFALIESMTIAGYAIGAERGYIYLRGEYPRAYRMLSNAIEKARERGFLGENIQGKGWSFELEIRRGAGAYICGEETAIFNSIEGYRGEPRTKPPFPFEAGLFGKPTVVNNVETLCNVPLIMQLGGAEYAKIGTEGSTGPKLFCVSGNLVRPGVYEVPFGATLGDILELAGGVPQGRKLQAVLLGGAAGVFVRADELDIPLTFEGVRAAKATLGSGVVLAFDDTVDLSGILLRIASFFRDESCGQCVPCRVGTVRQEEALLRIMHNGHDAKAKGNDIHILRDVGLVMKDASICGLGQAAWNAVESAIDRLGVLEESKSR</sequence>
<proteinExistence type="inferred from homology"/>
<dbReference type="Gene3D" id="1.20.1440.230">
    <property type="entry name" value="NADH-ubiquinone oxidoreductase 51kDa subunit, iron-sulphur binding domain"/>
    <property type="match status" value="1"/>
</dbReference>
<dbReference type="GO" id="GO:0010181">
    <property type="term" value="F:FMN binding"/>
    <property type="evidence" value="ECO:0007669"/>
    <property type="project" value="InterPro"/>
</dbReference>
<comment type="similarity">
    <text evidence="4">Belongs to the complex I 51 kDa subunit family.</text>
</comment>
<dbReference type="InterPro" id="IPR042128">
    <property type="entry name" value="NuoE_dom"/>
</dbReference>
<feature type="domain" description="NADH-ubiquinone oxidoreductase 51kDa subunit iron-sulphur binding" evidence="10">
    <location>
        <begin position="529"/>
        <end position="575"/>
    </location>
</feature>
<dbReference type="Pfam" id="PF10531">
    <property type="entry name" value="SLBB"/>
    <property type="match status" value="1"/>
</dbReference>
<dbReference type="SUPFAM" id="SSF142984">
    <property type="entry name" value="Nqo1 middle domain-like"/>
    <property type="match status" value="1"/>
</dbReference>
<dbReference type="Proteomes" id="UP000007730">
    <property type="component" value="Chromosome"/>
</dbReference>
<organism evidence="11 12">
    <name type="scientific">Afipia carboxidovorans (strain ATCC 49405 / DSM 1227 / KCTC 32145 / OM5)</name>
    <name type="common">Oligotropha carboxidovorans</name>
    <dbReference type="NCBI Taxonomy" id="504832"/>
    <lineage>
        <taxon>Bacteria</taxon>
        <taxon>Pseudomonadati</taxon>
        <taxon>Pseudomonadota</taxon>
        <taxon>Alphaproteobacteria</taxon>
        <taxon>Hyphomicrobiales</taxon>
        <taxon>Nitrobacteraceae</taxon>
        <taxon>Afipia</taxon>
    </lineage>
</organism>
<dbReference type="SMART" id="SM00928">
    <property type="entry name" value="NADH_4Fe-4S"/>
    <property type="match status" value="1"/>
</dbReference>
<evidence type="ECO:0000313" key="11">
    <source>
        <dbReference type="EMBL" id="AEI07380.1"/>
    </source>
</evidence>
<comment type="function">
    <text evidence="3">NDH-1 shuttles electrons from NADH, via FMN and iron-sulfur (Fe-S) centers, to quinones in the respiratory chain. The immediate electron acceptor for the enzyme in this species is believed to be ubiquinone. Couples the redox reaction to proton translocation (for every two electrons transferred, four hydrogen ions are translocated across the cytoplasmic membrane), and thus conserves the redox energy in a proton gradient.</text>
</comment>
<dbReference type="AlphaFoldDB" id="B6JB78"/>
<evidence type="ECO:0000256" key="6">
    <source>
        <dbReference type="ARBA" id="ARBA00022723"/>
    </source>
</evidence>
<evidence type="ECO:0000256" key="4">
    <source>
        <dbReference type="ARBA" id="ARBA00007523"/>
    </source>
</evidence>
<feature type="region of interest" description="Disordered" evidence="9">
    <location>
        <begin position="16"/>
        <end position="37"/>
    </location>
</feature>
<dbReference type="PROSITE" id="PS00645">
    <property type="entry name" value="COMPLEX1_51K_2"/>
    <property type="match status" value="1"/>
</dbReference>
<keyword evidence="11" id="KW-0560">Oxidoreductase</keyword>
<reference evidence="11 12" key="1">
    <citation type="journal article" date="2011" name="J. Bacteriol.">
        <title>Complete genome sequences of the chemolithoautotrophic Oligotropha carboxidovorans strains OM4 and OM5.</title>
        <authorList>
            <person name="Volland S."/>
            <person name="Rachinger M."/>
            <person name="Strittmatter A."/>
            <person name="Daniel R."/>
            <person name="Gottschalk G."/>
            <person name="Meyer O."/>
        </authorList>
    </citation>
    <scope>NUCLEOTIDE SEQUENCE [LARGE SCALE GENOMIC DNA]</scope>
    <source>
        <strain evidence="12">ATCC 49405 / DSM 1227 / KCTC 32145 / OM5</strain>
    </source>
</reference>
<dbReference type="GO" id="GO:0016491">
    <property type="term" value="F:oxidoreductase activity"/>
    <property type="evidence" value="ECO:0007669"/>
    <property type="project" value="UniProtKB-KW"/>
</dbReference>
<dbReference type="STRING" id="504832.OCA5_c26860"/>
<dbReference type="Pfam" id="PF01257">
    <property type="entry name" value="2Fe-2S_thioredx"/>
    <property type="match status" value="1"/>
</dbReference>
<dbReference type="Pfam" id="PF10589">
    <property type="entry name" value="NADH_4Fe-4S"/>
    <property type="match status" value="1"/>
</dbReference>
<keyword evidence="7" id="KW-0408">Iron</keyword>
<dbReference type="EC" id="1.6.99.5" evidence="11"/>
<dbReference type="SUPFAM" id="SSF140490">
    <property type="entry name" value="Nqo1C-terminal domain-like"/>
    <property type="match status" value="1"/>
</dbReference>
<dbReference type="InterPro" id="IPR011538">
    <property type="entry name" value="Nuo51_FMN-bd"/>
</dbReference>
<dbReference type="Gene3D" id="3.10.20.600">
    <property type="match status" value="1"/>
</dbReference>
<dbReference type="PATRIC" id="fig|504832.7.peg.2839"/>
<protein>
    <submittedName>
        <fullName evidence="11">NADH-quinone oxidoreductase subunit F</fullName>
        <ecNumber evidence="11">1.6.99.5</ecNumber>
    </submittedName>
</protein>
<dbReference type="HOGENOM" id="CLU_014881_3_1_5"/>
<evidence type="ECO:0000256" key="5">
    <source>
        <dbReference type="ARBA" id="ARBA00022485"/>
    </source>
</evidence>
<dbReference type="Pfam" id="PF01512">
    <property type="entry name" value="Complex1_51K"/>
    <property type="match status" value="1"/>
</dbReference>
<dbReference type="PANTHER" id="PTHR43578:SF3">
    <property type="entry name" value="NADH-QUINONE OXIDOREDUCTASE SUBUNIT F"/>
    <property type="match status" value="1"/>
</dbReference>
<dbReference type="EMBL" id="CP002826">
    <property type="protein sequence ID" value="AEI07380.1"/>
    <property type="molecule type" value="Genomic_DNA"/>
</dbReference>
<dbReference type="SUPFAM" id="SSF52833">
    <property type="entry name" value="Thioredoxin-like"/>
    <property type="match status" value="1"/>
</dbReference>
<dbReference type="InterPro" id="IPR037225">
    <property type="entry name" value="Nuo51_FMN-bd_sf"/>
</dbReference>
<evidence type="ECO:0000256" key="8">
    <source>
        <dbReference type="ARBA" id="ARBA00023014"/>
    </source>
</evidence>
<accession>B6JB78</accession>
<dbReference type="InterPro" id="IPR001949">
    <property type="entry name" value="NADH-UbQ_OxRdtase_51kDa_CS"/>
</dbReference>
<dbReference type="InterPro" id="IPR041921">
    <property type="entry name" value="NuoE_N"/>
</dbReference>
<evidence type="ECO:0000256" key="1">
    <source>
        <dbReference type="ARBA" id="ARBA00001917"/>
    </source>
</evidence>
<dbReference type="CDD" id="cd03064">
    <property type="entry name" value="TRX_Fd_NuoE"/>
    <property type="match status" value="1"/>
</dbReference>
<dbReference type="InterPro" id="IPR036249">
    <property type="entry name" value="Thioredoxin-like_sf"/>
</dbReference>
<dbReference type="GO" id="GO:0046872">
    <property type="term" value="F:metal ion binding"/>
    <property type="evidence" value="ECO:0007669"/>
    <property type="project" value="UniProtKB-KW"/>
</dbReference>
<keyword evidence="6" id="KW-0479">Metal-binding</keyword>
<dbReference type="RefSeq" id="WP_012562448.1">
    <property type="nucleotide sequence ID" value="NC_011386.1"/>
</dbReference>
<dbReference type="eggNOG" id="COG1894">
    <property type="taxonomic scope" value="Bacteria"/>
</dbReference>
<dbReference type="GO" id="GO:0008137">
    <property type="term" value="F:NADH dehydrogenase (ubiquinone) activity"/>
    <property type="evidence" value="ECO:0007669"/>
    <property type="project" value="InterPro"/>
</dbReference>